<dbReference type="CDD" id="cd03741">
    <property type="entry name" value="SOCS_SOCS7"/>
    <property type="match status" value="1"/>
</dbReference>
<keyword evidence="1" id="KW-0341">Growth regulation</keyword>
<dbReference type="FunFam" id="1.10.750.20:FF:000002">
    <property type="entry name" value="Suppressor of cytokine signaling 2"/>
    <property type="match status" value="1"/>
</dbReference>
<dbReference type="PROSITE" id="PS50001">
    <property type="entry name" value="SH2"/>
    <property type="match status" value="1"/>
</dbReference>
<dbReference type="InterPro" id="IPR036860">
    <property type="entry name" value="SH2_dom_sf"/>
</dbReference>
<name>A0ABD2P2L4_9CUCU</name>
<keyword evidence="4 6" id="KW-0727">SH2 domain</keyword>
<reference evidence="10 11" key="1">
    <citation type="journal article" date="2021" name="BMC Biol.">
        <title>Horizontally acquired antibacterial genes associated with adaptive radiation of ladybird beetles.</title>
        <authorList>
            <person name="Li H.S."/>
            <person name="Tang X.F."/>
            <person name="Huang Y.H."/>
            <person name="Xu Z.Y."/>
            <person name="Chen M.L."/>
            <person name="Du X.Y."/>
            <person name="Qiu B.Y."/>
            <person name="Chen P.T."/>
            <person name="Zhang W."/>
            <person name="Slipinski A."/>
            <person name="Escalona H.E."/>
            <person name="Waterhouse R.M."/>
            <person name="Zwick A."/>
            <person name="Pang H."/>
        </authorList>
    </citation>
    <scope>NUCLEOTIDE SEQUENCE [LARGE SCALE GENOMIC DNA]</scope>
    <source>
        <strain evidence="10">SYSU2018</strain>
    </source>
</reference>
<keyword evidence="3" id="KW-0833">Ubl conjugation pathway</keyword>
<dbReference type="SUPFAM" id="SSF158235">
    <property type="entry name" value="SOCS box-like"/>
    <property type="match status" value="1"/>
</dbReference>
<organism evidence="10 11">
    <name type="scientific">Cryptolaemus montrouzieri</name>
    <dbReference type="NCBI Taxonomy" id="559131"/>
    <lineage>
        <taxon>Eukaryota</taxon>
        <taxon>Metazoa</taxon>
        <taxon>Ecdysozoa</taxon>
        <taxon>Arthropoda</taxon>
        <taxon>Hexapoda</taxon>
        <taxon>Insecta</taxon>
        <taxon>Pterygota</taxon>
        <taxon>Neoptera</taxon>
        <taxon>Endopterygota</taxon>
        <taxon>Coleoptera</taxon>
        <taxon>Polyphaga</taxon>
        <taxon>Cucujiformia</taxon>
        <taxon>Coccinelloidea</taxon>
        <taxon>Coccinellidae</taxon>
        <taxon>Scymninae</taxon>
        <taxon>Scymnini</taxon>
        <taxon>Cryptolaemus</taxon>
    </lineage>
</organism>
<dbReference type="CDD" id="cd10388">
    <property type="entry name" value="SH2_SOCS7"/>
    <property type="match status" value="1"/>
</dbReference>
<evidence type="ECO:0000313" key="10">
    <source>
        <dbReference type="EMBL" id="KAL3284825.1"/>
    </source>
</evidence>
<comment type="pathway">
    <text evidence="5">Protein modification.</text>
</comment>
<dbReference type="Pfam" id="PF00017">
    <property type="entry name" value="SH2"/>
    <property type="match status" value="1"/>
</dbReference>
<evidence type="ECO:0000313" key="11">
    <source>
        <dbReference type="Proteomes" id="UP001516400"/>
    </source>
</evidence>
<evidence type="ECO:0000256" key="2">
    <source>
        <dbReference type="ARBA" id="ARBA00022700"/>
    </source>
</evidence>
<dbReference type="PROSITE" id="PS50225">
    <property type="entry name" value="SOCS"/>
    <property type="match status" value="1"/>
</dbReference>
<dbReference type="InterPro" id="IPR036036">
    <property type="entry name" value="SOCS_box-like_dom_sf"/>
</dbReference>
<evidence type="ECO:0000259" key="8">
    <source>
        <dbReference type="PROSITE" id="PS50001"/>
    </source>
</evidence>
<dbReference type="InterPro" id="IPR035866">
    <property type="entry name" value="SOCS7_SH2"/>
</dbReference>
<proteinExistence type="predicted"/>
<dbReference type="Pfam" id="PF07525">
    <property type="entry name" value="SOCS_box"/>
    <property type="match status" value="1"/>
</dbReference>
<evidence type="ECO:0000256" key="6">
    <source>
        <dbReference type="PROSITE-ProRule" id="PRU00191"/>
    </source>
</evidence>
<dbReference type="GO" id="GO:0009968">
    <property type="term" value="P:negative regulation of signal transduction"/>
    <property type="evidence" value="ECO:0007669"/>
    <property type="project" value="UniProtKB-KW"/>
</dbReference>
<evidence type="ECO:0000256" key="1">
    <source>
        <dbReference type="ARBA" id="ARBA00022604"/>
    </source>
</evidence>
<dbReference type="SMART" id="SM00252">
    <property type="entry name" value="SH2"/>
    <property type="match status" value="1"/>
</dbReference>
<dbReference type="Gene3D" id="3.30.505.10">
    <property type="entry name" value="SH2 domain"/>
    <property type="match status" value="1"/>
</dbReference>
<evidence type="ECO:0000256" key="7">
    <source>
        <dbReference type="SAM" id="MobiDB-lite"/>
    </source>
</evidence>
<dbReference type="SUPFAM" id="SSF55550">
    <property type="entry name" value="SH2 domain"/>
    <property type="match status" value="1"/>
</dbReference>
<dbReference type="SMART" id="SM00969">
    <property type="entry name" value="SOCS_box"/>
    <property type="match status" value="1"/>
</dbReference>
<evidence type="ECO:0008006" key="12">
    <source>
        <dbReference type="Google" id="ProtNLM"/>
    </source>
</evidence>
<dbReference type="Proteomes" id="UP001516400">
    <property type="component" value="Unassembled WGS sequence"/>
</dbReference>
<dbReference type="PANTHER" id="PTHR10155:SF5">
    <property type="entry name" value="SUPPRESSOR OF CYTOKINE SIGNALING 7"/>
    <property type="match status" value="1"/>
</dbReference>
<feature type="domain" description="SH2" evidence="8">
    <location>
        <begin position="501"/>
        <end position="607"/>
    </location>
</feature>
<dbReference type="AlphaFoldDB" id="A0ABD2P2L4"/>
<protein>
    <recommendedName>
        <fullName evidence="12">Suppressor of cytokine signaling 7</fullName>
    </recommendedName>
</protein>
<keyword evidence="11" id="KW-1185">Reference proteome</keyword>
<evidence type="ECO:0000259" key="9">
    <source>
        <dbReference type="PROSITE" id="PS50225"/>
    </source>
</evidence>
<evidence type="ECO:0000256" key="4">
    <source>
        <dbReference type="ARBA" id="ARBA00022999"/>
    </source>
</evidence>
<keyword evidence="2" id="KW-0734">Signal transduction inhibitor</keyword>
<dbReference type="PANTHER" id="PTHR10155">
    <property type="entry name" value="PHOSPHATIDYLINOSITOL 3-KINASE REGULATORY SUBUNIT"/>
    <property type="match status" value="1"/>
</dbReference>
<dbReference type="SMART" id="SM00253">
    <property type="entry name" value="SOCS"/>
    <property type="match status" value="1"/>
</dbReference>
<sequence>MESPPSSFTWSEAFILSEDSGLLLTNSSISSGSMSANGHSGLRQIEDSDCDDKSFSQDDSLDGMSDIMCGENFNTLKKGTHWADSLKQSSPIDPPPEFQDKPQHFLIEIMEWYAHSLSDQILMLAMKELRDNYFRKLRLLNHLQRPMQFLTRHCWNPDFYSYSPCHIGRPNSRSSLGSSRLSSSHNSLSIPTAHKVDDSTFITQAVSHDTLSSNQISDLYNVPFDSDMYSVPIDVIKPAVKPRRNVPHKKKRRNTSFQCHELETKHCCLTSSKKDCLRSDKEPFMFQKSNKRHSLAGTSTEEGEPIHMTLEEVRHYLHTLYSSSSDSSDHKERLTKTQPSIIFTNNNKYPTNTKGKTISVKDIRCMENSIGNNETTNNRSKKNTFLINIKNKKVKDSCDNIGKELVISATTDKKEEKKKRVHAKFSSFKQALCNIFKFRKMSSESSDRRTYCSNDSLLGEGLNIVSRALPPLPSSKAPETLDEEQVLDFATSIQRVKDYGWYWGPISSEAAEKILSNEPDGSFIVRDSSDDHYIFSLTFKLNDYVRHVRIDHDQGNFSFGSRTKFKSQTIVEFIENAVEHSRSGRYLFFLHRRPVIGPVRVQLLHPVSRFKQIQSLQHMCRFVIHKVVRRDLIPSLPLPRRMIDYLNTPHYYSENLVDIEENAGEQSFEQVILQSEPEDIDIHFPQVPANDYVILDNNLRTNVSQPSHHS</sequence>
<dbReference type="InterPro" id="IPR001496">
    <property type="entry name" value="SOCS_box"/>
</dbReference>
<feature type="region of interest" description="Disordered" evidence="7">
    <location>
        <begin position="32"/>
        <end position="56"/>
    </location>
</feature>
<feature type="domain" description="SOCS box" evidence="9">
    <location>
        <begin position="602"/>
        <end position="652"/>
    </location>
</feature>
<dbReference type="InterPro" id="IPR037346">
    <property type="entry name" value="SOCS7_SOCS"/>
</dbReference>
<evidence type="ECO:0000256" key="3">
    <source>
        <dbReference type="ARBA" id="ARBA00022786"/>
    </source>
</evidence>
<dbReference type="InterPro" id="IPR000980">
    <property type="entry name" value="SH2"/>
</dbReference>
<comment type="caution">
    <text evidence="10">The sequence shown here is derived from an EMBL/GenBank/DDBJ whole genome shotgun (WGS) entry which is preliminary data.</text>
</comment>
<feature type="compositionally biased region" description="Low complexity" evidence="7">
    <location>
        <begin position="32"/>
        <end position="41"/>
    </location>
</feature>
<dbReference type="EMBL" id="JABFTP020000165">
    <property type="protein sequence ID" value="KAL3284825.1"/>
    <property type="molecule type" value="Genomic_DNA"/>
</dbReference>
<evidence type="ECO:0000256" key="5">
    <source>
        <dbReference type="ARBA" id="ARBA00043952"/>
    </source>
</evidence>
<gene>
    <name evidence="10" type="ORF">HHI36_018964</name>
</gene>
<accession>A0ABD2P2L4</accession>